<protein>
    <recommendedName>
        <fullName evidence="7">NACHT domain-containing protein</fullName>
    </recommendedName>
</protein>
<dbReference type="EMBL" id="CAJVRM010000674">
    <property type="protein sequence ID" value="CAG8982672.1"/>
    <property type="molecule type" value="Genomic_DNA"/>
</dbReference>
<dbReference type="PANTHER" id="PTHR10039:SF15">
    <property type="entry name" value="NACHT DOMAIN-CONTAINING PROTEIN"/>
    <property type="match status" value="1"/>
</dbReference>
<dbReference type="InterPro" id="IPR036770">
    <property type="entry name" value="Ankyrin_rpt-contain_sf"/>
</dbReference>
<name>A0A9N9M254_9HELO</name>
<dbReference type="SMART" id="SM00248">
    <property type="entry name" value="ANK"/>
    <property type="match status" value="4"/>
</dbReference>
<evidence type="ECO:0000256" key="2">
    <source>
        <dbReference type="PROSITE-ProRule" id="PRU00023"/>
    </source>
</evidence>
<dbReference type="Gene3D" id="3.40.50.300">
    <property type="entry name" value="P-loop containing nucleotide triphosphate hydrolases"/>
    <property type="match status" value="1"/>
</dbReference>
<keyword evidence="1" id="KW-0677">Repeat</keyword>
<evidence type="ECO:0000259" key="3">
    <source>
        <dbReference type="Pfam" id="PF22939"/>
    </source>
</evidence>
<dbReference type="Pfam" id="PF24883">
    <property type="entry name" value="NPHP3_N"/>
    <property type="match status" value="1"/>
</dbReference>
<proteinExistence type="predicted"/>
<evidence type="ECO:0000313" key="6">
    <source>
        <dbReference type="Proteomes" id="UP000701801"/>
    </source>
</evidence>
<dbReference type="OrthoDB" id="195446at2759"/>
<evidence type="ECO:0000256" key="1">
    <source>
        <dbReference type="ARBA" id="ARBA00022737"/>
    </source>
</evidence>
<dbReference type="SUPFAM" id="SSF52540">
    <property type="entry name" value="P-loop containing nucleoside triphosphate hydrolases"/>
    <property type="match status" value="1"/>
</dbReference>
<evidence type="ECO:0000259" key="4">
    <source>
        <dbReference type="Pfam" id="PF24883"/>
    </source>
</evidence>
<comment type="caution">
    <text evidence="5">The sequence shown here is derived from an EMBL/GenBank/DDBJ whole genome shotgun (WGS) entry which is preliminary data.</text>
</comment>
<dbReference type="Pfam" id="PF22939">
    <property type="entry name" value="WHD_GPIID"/>
    <property type="match status" value="1"/>
</dbReference>
<dbReference type="InterPro" id="IPR054471">
    <property type="entry name" value="GPIID_WHD"/>
</dbReference>
<organism evidence="5 6">
    <name type="scientific">Hymenoscyphus albidus</name>
    <dbReference type="NCBI Taxonomy" id="595503"/>
    <lineage>
        <taxon>Eukaryota</taxon>
        <taxon>Fungi</taxon>
        <taxon>Dikarya</taxon>
        <taxon>Ascomycota</taxon>
        <taxon>Pezizomycotina</taxon>
        <taxon>Leotiomycetes</taxon>
        <taxon>Helotiales</taxon>
        <taxon>Helotiaceae</taxon>
        <taxon>Hymenoscyphus</taxon>
    </lineage>
</organism>
<feature type="repeat" description="ANK" evidence="2">
    <location>
        <begin position="602"/>
        <end position="624"/>
    </location>
</feature>
<dbReference type="PANTHER" id="PTHR10039">
    <property type="entry name" value="AMELOGENIN"/>
    <property type="match status" value="1"/>
</dbReference>
<dbReference type="Pfam" id="PF12796">
    <property type="entry name" value="Ank_2"/>
    <property type="match status" value="1"/>
</dbReference>
<sequence length="709" mass="79645">MSFGYSIGDCIAVWKLANEIRDRFVEAPKQFKAISNESVLQSYLWPSANSLIKGDSKVTLETKEGVEQLHKRQDKRDRSKEDRTILDWLTPIDFTAQQHDYISRRQSGTGQWLLDSDEFQSWIQTDKQTLFCPGIPGAGKTILASILVEELTSRFHENEKVGIAYIYCNFRRQDEQKKDDLLASLLKQLARHQPILPEVVKDLYNRHNAQRTRPSFDEISRSLQSTMAMYSRVFVVIDALDECNVSDGSRTTFLSELFSLQTKCTVNLFATSRFGTEFRAIFPNSLSLEIRASEHDVRTFLDGHILALPGFVRRSLDLQEEVKGGIVKAVDGMFLLAKLHLDSLAGKKSLKALRSALRNLPSGSHAYDSAYKDAMVRIEGQIADEEELAKQVLSWITCAKRPLTTTELQHALAIEKEESKLDQDNLPDIEDLVTVCAGLVTVDEQSNVIRLVHYTTQEYFRRSQGDWFPDAEARITESCIAYLSFETFLQGSCQTDEEFEERVQPNQLFAYAAQNWGHHGRLAVTLDHDLGVVVANLLQKEASVSASGQALFAVKNWSGDTSYSQRTPKNITGVHLAAYFGIKAVVQLLLDNATEADLQCSNGRTPLSWAARNGHEAVVKLLLQTDKVDADSKDNKYGQTPLSWAAENGHEAVVKLLLLNNADYAIKSYDGWTVMELAALNTYNSIEQLLVTCGVPESEDLYGLQSMFL</sequence>
<dbReference type="InterPro" id="IPR002110">
    <property type="entry name" value="Ankyrin_rpt"/>
</dbReference>
<accession>A0A9N9M254</accession>
<dbReference type="InterPro" id="IPR056884">
    <property type="entry name" value="NPHP3-like_N"/>
</dbReference>
<reference evidence="5" key="1">
    <citation type="submission" date="2021-07" db="EMBL/GenBank/DDBJ databases">
        <authorList>
            <person name="Durling M."/>
        </authorList>
    </citation>
    <scope>NUCLEOTIDE SEQUENCE</scope>
</reference>
<dbReference type="PROSITE" id="PS50297">
    <property type="entry name" value="ANK_REP_REGION"/>
    <property type="match status" value="2"/>
</dbReference>
<feature type="repeat" description="ANK" evidence="2">
    <location>
        <begin position="637"/>
        <end position="669"/>
    </location>
</feature>
<keyword evidence="6" id="KW-1185">Reference proteome</keyword>
<feature type="domain" description="Nephrocystin 3-like N-terminal" evidence="4">
    <location>
        <begin position="108"/>
        <end position="273"/>
    </location>
</feature>
<dbReference type="PROSITE" id="PS50088">
    <property type="entry name" value="ANK_REPEAT"/>
    <property type="match status" value="2"/>
</dbReference>
<dbReference type="Proteomes" id="UP000701801">
    <property type="component" value="Unassembled WGS sequence"/>
</dbReference>
<evidence type="ECO:0000313" key="5">
    <source>
        <dbReference type="EMBL" id="CAG8982672.1"/>
    </source>
</evidence>
<feature type="domain" description="GPI inositol-deacylase winged helix" evidence="3">
    <location>
        <begin position="385"/>
        <end position="461"/>
    </location>
</feature>
<keyword evidence="2" id="KW-0040">ANK repeat</keyword>
<gene>
    <name evidence="5" type="ORF">HYALB_00014050</name>
</gene>
<dbReference type="SUPFAM" id="SSF48403">
    <property type="entry name" value="Ankyrin repeat"/>
    <property type="match status" value="1"/>
</dbReference>
<dbReference type="AlphaFoldDB" id="A0A9N9M254"/>
<evidence type="ECO:0008006" key="7">
    <source>
        <dbReference type="Google" id="ProtNLM"/>
    </source>
</evidence>
<dbReference type="Gene3D" id="1.25.40.20">
    <property type="entry name" value="Ankyrin repeat-containing domain"/>
    <property type="match status" value="2"/>
</dbReference>
<dbReference type="InterPro" id="IPR027417">
    <property type="entry name" value="P-loop_NTPase"/>
</dbReference>